<evidence type="ECO:0000313" key="2">
    <source>
        <dbReference type="Proteomes" id="UP000265520"/>
    </source>
</evidence>
<name>A0A392V4M0_9FABA</name>
<dbReference type="EMBL" id="LXQA011041725">
    <property type="protein sequence ID" value="MCI82373.1"/>
    <property type="molecule type" value="Genomic_DNA"/>
</dbReference>
<keyword evidence="2" id="KW-1185">Reference proteome</keyword>
<comment type="caution">
    <text evidence="1">The sequence shown here is derived from an EMBL/GenBank/DDBJ whole genome shotgun (WGS) entry which is preliminary data.</text>
</comment>
<protein>
    <submittedName>
        <fullName evidence="1">Uncharacterized protein</fullName>
    </submittedName>
</protein>
<reference evidence="1 2" key="1">
    <citation type="journal article" date="2018" name="Front. Plant Sci.">
        <title>Red Clover (Trifolium pratense) and Zigzag Clover (T. medium) - A Picture of Genomic Similarities and Differences.</title>
        <authorList>
            <person name="Dluhosova J."/>
            <person name="Istvanek J."/>
            <person name="Nedelnik J."/>
            <person name="Repkova J."/>
        </authorList>
    </citation>
    <scope>NUCLEOTIDE SEQUENCE [LARGE SCALE GENOMIC DNA]</scope>
    <source>
        <strain evidence="2">cv. 10/8</strain>
        <tissue evidence="1">Leaf</tissue>
    </source>
</reference>
<evidence type="ECO:0000313" key="1">
    <source>
        <dbReference type="EMBL" id="MCI82373.1"/>
    </source>
</evidence>
<accession>A0A392V4M0</accession>
<dbReference type="AlphaFoldDB" id="A0A392V4M0"/>
<sequence length="62" mass="7174">MKRWNEFTGGTNFVAFMFHHKESGSSRRGRSSQIGEKFAERFSLPVSLGFGRGFEKRDSMRL</sequence>
<dbReference type="Proteomes" id="UP000265520">
    <property type="component" value="Unassembled WGS sequence"/>
</dbReference>
<organism evidence="1 2">
    <name type="scientific">Trifolium medium</name>
    <dbReference type="NCBI Taxonomy" id="97028"/>
    <lineage>
        <taxon>Eukaryota</taxon>
        <taxon>Viridiplantae</taxon>
        <taxon>Streptophyta</taxon>
        <taxon>Embryophyta</taxon>
        <taxon>Tracheophyta</taxon>
        <taxon>Spermatophyta</taxon>
        <taxon>Magnoliopsida</taxon>
        <taxon>eudicotyledons</taxon>
        <taxon>Gunneridae</taxon>
        <taxon>Pentapetalae</taxon>
        <taxon>rosids</taxon>
        <taxon>fabids</taxon>
        <taxon>Fabales</taxon>
        <taxon>Fabaceae</taxon>
        <taxon>Papilionoideae</taxon>
        <taxon>50 kb inversion clade</taxon>
        <taxon>NPAAA clade</taxon>
        <taxon>Hologalegina</taxon>
        <taxon>IRL clade</taxon>
        <taxon>Trifolieae</taxon>
        <taxon>Trifolium</taxon>
    </lineage>
</organism>
<proteinExistence type="predicted"/>